<gene>
    <name evidence="2" type="ORF">AVEN_58225_1</name>
</gene>
<dbReference type="PANTHER" id="PTHR46113">
    <property type="entry name" value="SNAC DOMAIN-CONTAINING PROTEIN"/>
    <property type="match status" value="1"/>
</dbReference>
<dbReference type="OrthoDB" id="6626714at2759"/>
<proteinExistence type="predicted"/>
<protein>
    <submittedName>
        <fullName evidence="2">Uncharacterized protein</fullName>
    </submittedName>
</protein>
<dbReference type="EMBL" id="BGPR01003771">
    <property type="protein sequence ID" value="GBM92204.1"/>
    <property type="molecule type" value="Genomic_DNA"/>
</dbReference>
<sequence length="150" mass="17566">MGIYMKLAKRDERALLRVTEQENRRAKAHHSSKIDGNVMDSSEESSGKAIEDLISQKSLTLLKKLNIDISFLNISPDLWDRDDSYLNSQEIFQNFRVVNYTAERGVKLMQDFNGLLTVDVEQKKFLLQCFEDHREQYTDCKKATLRRKFD</sequence>
<dbReference type="PANTHER" id="PTHR46113:SF1">
    <property type="entry name" value="PEPTIDASE M17 LEUCYL AMINOPEPTIDASE N-TERMINAL DOMAIN-CONTAINING PROTEIN"/>
    <property type="match status" value="1"/>
</dbReference>
<accession>A0A4Y2JQG7</accession>
<dbReference type="AlphaFoldDB" id="A0A4Y2JQG7"/>
<evidence type="ECO:0000313" key="3">
    <source>
        <dbReference type="Proteomes" id="UP000499080"/>
    </source>
</evidence>
<dbReference type="Proteomes" id="UP000499080">
    <property type="component" value="Unassembled WGS sequence"/>
</dbReference>
<evidence type="ECO:0000256" key="1">
    <source>
        <dbReference type="SAM" id="MobiDB-lite"/>
    </source>
</evidence>
<comment type="caution">
    <text evidence="2">The sequence shown here is derived from an EMBL/GenBank/DDBJ whole genome shotgun (WGS) entry which is preliminary data.</text>
</comment>
<evidence type="ECO:0000313" key="2">
    <source>
        <dbReference type="EMBL" id="GBM92204.1"/>
    </source>
</evidence>
<name>A0A4Y2JQG7_ARAVE</name>
<feature type="region of interest" description="Disordered" evidence="1">
    <location>
        <begin position="21"/>
        <end position="43"/>
    </location>
</feature>
<keyword evidence="3" id="KW-1185">Reference proteome</keyword>
<organism evidence="2 3">
    <name type="scientific">Araneus ventricosus</name>
    <name type="common">Orbweaver spider</name>
    <name type="synonym">Epeira ventricosa</name>
    <dbReference type="NCBI Taxonomy" id="182803"/>
    <lineage>
        <taxon>Eukaryota</taxon>
        <taxon>Metazoa</taxon>
        <taxon>Ecdysozoa</taxon>
        <taxon>Arthropoda</taxon>
        <taxon>Chelicerata</taxon>
        <taxon>Arachnida</taxon>
        <taxon>Araneae</taxon>
        <taxon>Araneomorphae</taxon>
        <taxon>Entelegynae</taxon>
        <taxon>Araneoidea</taxon>
        <taxon>Araneidae</taxon>
        <taxon>Araneus</taxon>
    </lineage>
</organism>
<reference evidence="2 3" key="1">
    <citation type="journal article" date="2019" name="Sci. Rep.">
        <title>Orb-weaving spider Araneus ventricosus genome elucidates the spidroin gene catalogue.</title>
        <authorList>
            <person name="Kono N."/>
            <person name="Nakamura H."/>
            <person name="Ohtoshi R."/>
            <person name="Moran D.A.P."/>
            <person name="Shinohara A."/>
            <person name="Yoshida Y."/>
            <person name="Fujiwara M."/>
            <person name="Mori M."/>
            <person name="Tomita M."/>
            <person name="Arakawa K."/>
        </authorList>
    </citation>
    <scope>NUCLEOTIDE SEQUENCE [LARGE SCALE GENOMIC DNA]</scope>
</reference>